<protein>
    <submittedName>
        <fullName evidence="1">Uncharacterized protein</fullName>
    </submittedName>
</protein>
<name>A0A1M7TKA7_9BRAD</name>
<reference evidence="2" key="1">
    <citation type="submission" date="2016-11" db="EMBL/GenBank/DDBJ databases">
        <authorList>
            <person name="Varghese N."/>
            <person name="Submissions S."/>
        </authorList>
    </citation>
    <scope>NUCLEOTIDE SEQUENCE [LARGE SCALE GENOMIC DNA]</scope>
    <source>
        <strain evidence="2">GAS401</strain>
    </source>
</reference>
<accession>A0A1M7TKA7</accession>
<gene>
    <name evidence="1" type="ORF">SAMN05444170_1947</name>
</gene>
<sequence length="78" mass="8732">MSRFVHSRLARMSNGRFCLIRDLGPVKGGKGLKHHEVVLELSVRGLLRFAASTIRTDRIHDVTPQESEAQMQTTLSST</sequence>
<dbReference type="AlphaFoldDB" id="A0A1M7TKA7"/>
<evidence type="ECO:0000313" key="2">
    <source>
        <dbReference type="Proteomes" id="UP000184096"/>
    </source>
</evidence>
<keyword evidence="2" id="KW-1185">Reference proteome</keyword>
<evidence type="ECO:0000313" key="1">
    <source>
        <dbReference type="EMBL" id="SHN71169.1"/>
    </source>
</evidence>
<dbReference type="Proteomes" id="UP000184096">
    <property type="component" value="Chromosome I"/>
</dbReference>
<dbReference type="EMBL" id="LT670849">
    <property type="protein sequence ID" value="SHN71169.1"/>
    <property type="molecule type" value="Genomic_DNA"/>
</dbReference>
<organism evidence="1 2">
    <name type="scientific">Bradyrhizobium erythrophlei</name>
    <dbReference type="NCBI Taxonomy" id="1437360"/>
    <lineage>
        <taxon>Bacteria</taxon>
        <taxon>Pseudomonadati</taxon>
        <taxon>Pseudomonadota</taxon>
        <taxon>Alphaproteobacteria</taxon>
        <taxon>Hyphomicrobiales</taxon>
        <taxon>Nitrobacteraceae</taxon>
        <taxon>Bradyrhizobium</taxon>
    </lineage>
</organism>
<proteinExistence type="predicted"/>